<organism evidence="7 8">
    <name type="scientific">Rhizobium alvei</name>
    <dbReference type="NCBI Taxonomy" id="1132659"/>
    <lineage>
        <taxon>Bacteria</taxon>
        <taxon>Pseudomonadati</taxon>
        <taxon>Pseudomonadota</taxon>
        <taxon>Alphaproteobacteria</taxon>
        <taxon>Hyphomicrobiales</taxon>
        <taxon>Rhizobiaceae</taxon>
        <taxon>Rhizobium/Agrobacterium group</taxon>
        <taxon>Rhizobium</taxon>
    </lineage>
</organism>
<keyword evidence="1 7" id="KW-0808">Transferase</keyword>
<evidence type="ECO:0000313" key="8">
    <source>
        <dbReference type="Proteomes" id="UP001174932"/>
    </source>
</evidence>
<reference evidence="7" key="1">
    <citation type="journal article" date="2015" name="Int. J. Syst. Evol. Microbiol.">
        <title>Rhizobium alvei sp. nov., isolated from a freshwater river.</title>
        <authorList>
            <person name="Sheu S.Y."/>
            <person name="Huang H.W."/>
            <person name="Young C.C."/>
            <person name="Chen W.M."/>
        </authorList>
    </citation>
    <scope>NUCLEOTIDE SEQUENCE</scope>
    <source>
        <strain evidence="7">TNR-22</strain>
    </source>
</reference>
<protein>
    <recommendedName>
        <fullName evidence="5">Thiamine diphosphokinase</fullName>
        <ecNumber evidence="5">2.7.6.2</ecNumber>
    </recommendedName>
</protein>
<proteinExistence type="predicted"/>
<evidence type="ECO:0000313" key="7">
    <source>
        <dbReference type="EMBL" id="MDO6964805.1"/>
    </source>
</evidence>
<keyword evidence="3" id="KW-0418">Kinase</keyword>
<evidence type="ECO:0000259" key="6">
    <source>
        <dbReference type="SMART" id="SM00983"/>
    </source>
</evidence>
<dbReference type="CDD" id="cd07995">
    <property type="entry name" value="TPK"/>
    <property type="match status" value="1"/>
</dbReference>
<dbReference type="GO" id="GO:0004788">
    <property type="term" value="F:thiamine diphosphokinase activity"/>
    <property type="evidence" value="ECO:0007669"/>
    <property type="project" value="UniProtKB-EC"/>
</dbReference>
<evidence type="ECO:0000256" key="1">
    <source>
        <dbReference type="ARBA" id="ARBA00022679"/>
    </source>
</evidence>
<dbReference type="EMBL" id="JAUOZU010000008">
    <property type="protein sequence ID" value="MDO6964805.1"/>
    <property type="molecule type" value="Genomic_DNA"/>
</dbReference>
<reference evidence="7" key="2">
    <citation type="submission" date="2023-07" db="EMBL/GenBank/DDBJ databases">
        <authorList>
            <person name="Shen H."/>
        </authorList>
    </citation>
    <scope>NUCLEOTIDE SEQUENCE</scope>
    <source>
        <strain evidence="7">TNR-22</strain>
    </source>
</reference>
<dbReference type="EC" id="2.7.6.2" evidence="5"/>
<gene>
    <name evidence="7" type="ORF">Q4481_12625</name>
</gene>
<feature type="domain" description="Thiamin pyrophosphokinase thiamin-binding" evidence="6">
    <location>
        <begin position="141"/>
        <end position="204"/>
    </location>
</feature>
<evidence type="ECO:0000256" key="2">
    <source>
        <dbReference type="ARBA" id="ARBA00022741"/>
    </source>
</evidence>
<evidence type="ECO:0000256" key="3">
    <source>
        <dbReference type="ARBA" id="ARBA00022777"/>
    </source>
</evidence>
<evidence type="ECO:0000256" key="5">
    <source>
        <dbReference type="NCBIfam" id="TIGR01378"/>
    </source>
</evidence>
<dbReference type="SMART" id="SM00983">
    <property type="entry name" value="TPK_B1_binding"/>
    <property type="match status" value="1"/>
</dbReference>
<dbReference type="PANTHER" id="PTHR41299">
    <property type="entry name" value="THIAMINE PYROPHOSPHOKINASE"/>
    <property type="match status" value="1"/>
</dbReference>
<dbReference type="SUPFAM" id="SSF63999">
    <property type="entry name" value="Thiamin pyrophosphokinase, catalytic domain"/>
    <property type="match status" value="1"/>
</dbReference>
<comment type="caution">
    <text evidence="7">The sequence shown here is derived from an EMBL/GenBank/DDBJ whole genome shotgun (WGS) entry which is preliminary data.</text>
</comment>
<keyword evidence="4" id="KW-0067">ATP-binding</keyword>
<dbReference type="PANTHER" id="PTHR41299:SF1">
    <property type="entry name" value="THIAMINE PYROPHOSPHOKINASE"/>
    <property type="match status" value="1"/>
</dbReference>
<dbReference type="NCBIfam" id="TIGR01378">
    <property type="entry name" value="thi_PPkinase"/>
    <property type="match status" value="1"/>
</dbReference>
<dbReference type="InterPro" id="IPR007373">
    <property type="entry name" value="Thiamin_PyroPKinase_B1-bd"/>
</dbReference>
<dbReference type="InterPro" id="IPR036759">
    <property type="entry name" value="TPK_catalytic_sf"/>
</dbReference>
<dbReference type="Proteomes" id="UP001174932">
    <property type="component" value="Unassembled WGS sequence"/>
</dbReference>
<dbReference type="Pfam" id="PF04263">
    <property type="entry name" value="TPK_catalytic"/>
    <property type="match status" value="1"/>
</dbReference>
<dbReference type="InterPro" id="IPR053149">
    <property type="entry name" value="TPK"/>
</dbReference>
<keyword evidence="2" id="KW-0547">Nucleotide-binding</keyword>
<name>A0ABT8YM47_9HYPH</name>
<evidence type="ECO:0000256" key="4">
    <source>
        <dbReference type="ARBA" id="ARBA00022840"/>
    </source>
</evidence>
<dbReference type="RefSeq" id="WP_304376733.1">
    <property type="nucleotide sequence ID" value="NZ_JAUOZU010000008.1"/>
</dbReference>
<sequence length="215" mass="23106">MTSFVILLGGHLSRTDRLISQLDGARFIAADGGIRHADLLGVTPELWVGDFDSADQTLLDRYSSVPRQVYPAEKALTDGEIAIEAARREAGADRLILAGAMGGARTDHGLAHLVHALSLARSGMPIFLTSGDEEAYPLLPGLMSLDLPDRSLLSIIGFDDLEGLTIENVRYPLTNFSLPFGSSRTISNVARGTVRFRLGSGRAIILARPYDFSGV</sequence>
<dbReference type="Gene3D" id="3.40.50.10240">
    <property type="entry name" value="Thiamin pyrophosphokinase, catalytic domain"/>
    <property type="match status" value="1"/>
</dbReference>
<dbReference type="InterPro" id="IPR006282">
    <property type="entry name" value="Thi_PPkinase"/>
</dbReference>
<keyword evidence="8" id="KW-1185">Reference proteome</keyword>
<dbReference type="InterPro" id="IPR007371">
    <property type="entry name" value="TPK_catalytic"/>
</dbReference>
<accession>A0ABT8YM47</accession>
<dbReference type="Pfam" id="PF04265">
    <property type="entry name" value="TPK_B1_binding"/>
    <property type="match status" value="1"/>
</dbReference>